<dbReference type="Gene3D" id="3.30.930.10">
    <property type="entry name" value="Bira Bifunctional Protein, Domain 2"/>
    <property type="match status" value="1"/>
</dbReference>
<proteinExistence type="inferred from homology"/>
<evidence type="ECO:0000256" key="1">
    <source>
        <dbReference type="ARBA" id="ARBA00004821"/>
    </source>
</evidence>
<feature type="domain" description="BPL/LPL catalytic" evidence="7">
    <location>
        <begin position="83"/>
        <end position="297"/>
    </location>
</feature>
<dbReference type="Pfam" id="PF21948">
    <property type="entry name" value="LplA-B_cat"/>
    <property type="match status" value="1"/>
</dbReference>
<comment type="pathway">
    <text evidence="1">Protein modification; protein lipoylation via endogenous pathway; protein N(6)-(lipoyl)lysine from octanoyl-[acyl-carrier-protein]: step 1/2.</text>
</comment>
<evidence type="ECO:0000256" key="3">
    <source>
        <dbReference type="ARBA" id="ARBA00012334"/>
    </source>
</evidence>
<evidence type="ECO:0000256" key="2">
    <source>
        <dbReference type="ARBA" id="ARBA00007907"/>
    </source>
</evidence>
<evidence type="ECO:0000256" key="6">
    <source>
        <dbReference type="SAM" id="MobiDB-lite"/>
    </source>
</evidence>
<dbReference type="STRING" id="5466.A0A4R8S182"/>
<reference evidence="8 9" key="1">
    <citation type="submission" date="2018-12" db="EMBL/GenBank/DDBJ databases">
        <title>Genome sequence and assembly of Colletotrichum trifolii.</title>
        <authorList>
            <person name="Gan P."/>
            <person name="Shirasu K."/>
        </authorList>
    </citation>
    <scope>NUCLEOTIDE SEQUENCE [LARGE SCALE GENOMIC DNA]</scope>
    <source>
        <strain evidence="8 9">543-2</strain>
    </source>
</reference>
<dbReference type="PROSITE" id="PS51733">
    <property type="entry name" value="BPL_LPL_CATALYTIC"/>
    <property type="match status" value="1"/>
</dbReference>
<protein>
    <recommendedName>
        <fullName evidence="3">lipoyl(octanoyl) transferase</fullName>
        <ecNumber evidence="3">2.3.1.181</ecNumber>
    </recommendedName>
</protein>
<evidence type="ECO:0000259" key="7">
    <source>
        <dbReference type="PROSITE" id="PS51733"/>
    </source>
</evidence>
<dbReference type="PANTHER" id="PTHR10993:SF7">
    <property type="entry name" value="LIPOYLTRANSFERASE 2, MITOCHONDRIAL-RELATED"/>
    <property type="match status" value="1"/>
</dbReference>
<evidence type="ECO:0000256" key="5">
    <source>
        <dbReference type="ARBA" id="ARBA00023315"/>
    </source>
</evidence>
<comment type="caution">
    <text evidence="8">The sequence shown here is derived from an EMBL/GenBank/DDBJ whole genome shotgun (WGS) entry which is preliminary data.</text>
</comment>
<feature type="region of interest" description="Disordered" evidence="6">
    <location>
        <begin position="1"/>
        <end position="24"/>
    </location>
</feature>
<dbReference type="InterPro" id="IPR004143">
    <property type="entry name" value="BPL_LPL_catalytic"/>
</dbReference>
<dbReference type="AlphaFoldDB" id="A0A4R8S182"/>
<dbReference type="InterPro" id="IPR045864">
    <property type="entry name" value="aa-tRNA-synth_II/BPL/LPL"/>
</dbReference>
<sequence>MRPPALRLPRPPRHLLPSQSRARHVSSNTLSSLVFPTDAPPNALRHIRLTTRHEPFPSYTAASDFQTALRQLFLAWKSSPTAQAPSPAVISFTPKPTYTLGRRQKALTTTQTARLRAPLLVPTPHGEQLFTPDVVTTDRGGLTTYHGPGQIVLWPVLDLRSPLFPPLTVRSYARLLETTTQAVCSELGITTYLSEADPGVWVESARTDRGGERKIAAMGVHLRRHISGLGTALNVDVQVAGPETRNPWARFVPCGLDGKTATSVAAEIGGEEGVVKDGGWYATRWTEVLAGELGVEYAGSVEVCVDA</sequence>
<dbReference type="GO" id="GO:0009249">
    <property type="term" value="P:protein lipoylation"/>
    <property type="evidence" value="ECO:0007669"/>
    <property type="project" value="InterPro"/>
</dbReference>
<gene>
    <name evidence="8" type="ORF">CTRI78_v000262</name>
</gene>
<comment type="similarity">
    <text evidence="2">Belongs to the LipB family.</text>
</comment>
<dbReference type="GO" id="GO:0033819">
    <property type="term" value="F:lipoyl(octanoyl) transferase activity"/>
    <property type="evidence" value="ECO:0007669"/>
    <property type="project" value="UniProtKB-EC"/>
</dbReference>
<keyword evidence="9" id="KW-1185">Reference proteome</keyword>
<evidence type="ECO:0000313" key="9">
    <source>
        <dbReference type="Proteomes" id="UP000295703"/>
    </source>
</evidence>
<dbReference type="SUPFAM" id="SSF55681">
    <property type="entry name" value="Class II aaRS and biotin synthetases"/>
    <property type="match status" value="1"/>
</dbReference>
<keyword evidence="4 8" id="KW-0808">Transferase</keyword>
<dbReference type="EC" id="2.3.1.181" evidence="3"/>
<dbReference type="NCBIfam" id="TIGR00214">
    <property type="entry name" value="lipB"/>
    <property type="match status" value="1"/>
</dbReference>
<dbReference type="EMBL" id="RYZW01000002">
    <property type="protein sequence ID" value="TDZ74990.1"/>
    <property type="molecule type" value="Genomic_DNA"/>
</dbReference>
<keyword evidence="5" id="KW-0012">Acyltransferase</keyword>
<dbReference type="PANTHER" id="PTHR10993">
    <property type="entry name" value="OCTANOYLTRANSFERASE"/>
    <property type="match status" value="1"/>
</dbReference>
<name>A0A4R8S182_COLTR</name>
<accession>A0A4R8S182</accession>
<evidence type="ECO:0000313" key="8">
    <source>
        <dbReference type="EMBL" id="TDZ74990.1"/>
    </source>
</evidence>
<evidence type="ECO:0000256" key="4">
    <source>
        <dbReference type="ARBA" id="ARBA00022679"/>
    </source>
</evidence>
<dbReference type="InterPro" id="IPR000544">
    <property type="entry name" value="Octanoyltransferase"/>
</dbReference>
<dbReference type="UniPathway" id="UPA00538">
    <property type="reaction ID" value="UER00592"/>
</dbReference>
<organism evidence="8 9">
    <name type="scientific">Colletotrichum trifolii</name>
    <dbReference type="NCBI Taxonomy" id="5466"/>
    <lineage>
        <taxon>Eukaryota</taxon>
        <taxon>Fungi</taxon>
        <taxon>Dikarya</taxon>
        <taxon>Ascomycota</taxon>
        <taxon>Pezizomycotina</taxon>
        <taxon>Sordariomycetes</taxon>
        <taxon>Hypocreomycetidae</taxon>
        <taxon>Glomerellales</taxon>
        <taxon>Glomerellaceae</taxon>
        <taxon>Colletotrichum</taxon>
        <taxon>Colletotrichum orbiculare species complex</taxon>
    </lineage>
</organism>
<dbReference type="Proteomes" id="UP000295703">
    <property type="component" value="Unassembled WGS sequence"/>
</dbReference>